<protein>
    <submittedName>
        <fullName evidence="2">Zf-TFIIB domain-containing protein</fullName>
    </submittedName>
</protein>
<evidence type="ECO:0000259" key="1">
    <source>
        <dbReference type="Pfam" id="PF13453"/>
    </source>
</evidence>
<reference evidence="2 3" key="1">
    <citation type="submission" date="2020-08" db="EMBL/GenBank/DDBJ databases">
        <title>Novel species isolated from subtropical streams in China.</title>
        <authorList>
            <person name="Lu H."/>
        </authorList>
    </citation>
    <scope>NUCLEOTIDE SEQUENCE [LARGE SCALE GENOMIC DNA]</scope>
    <source>
        <strain evidence="2 3">KACC 16656</strain>
    </source>
</reference>
<comment type="caution">
    <text evidence="2">The sequence shown here is derived from an EMBL/GenBank/DDBJ whole genome shotgun (WGS) entry which is preliminary data.</text>
</comment>
<feature type="domain" description="Transcription factor zinc-finger" evidence="1">
    <location>
        <begin position="64"/>
        <end position="101"/>
    </location>
</feature>
<gene>
    <name evidence="2" type="ORF">H8K52_04040</name>
</gene>
<evidence type="ECO:0000313" key="3">
    <source>
        <dbReference type="Proteomes" id="UP000648257"/>
    </source>
</evidence>
<dbReference type="Pfam" id="PF13453">
    <property type="entry name" value="Zn_ribbon_TFIIB"/>
    <property type="match status" value="1"/>
</dbReference>
<proteinExistence type="predicted"/>
<keyword evidence="3" id="KW-1185">Reference proteome</keyword>
<name>A0ABR6X0Z4_9BURK</name>
<dbReference type="RefSeq" id="WP_186921613.1">
    <property type="nucleotide sequence ID" value="NZ_JACOFW010000003.1"/>
</dbReference>
<sequence>MYCPVDQSRLQEKLVEGLSSHRCQLCHGIFIPGDFFRQVKAQAALQVHREIAGNTPNLHTPRLCPKRCTTMMLMHIKGIEIDVCPHCDGIWLDSGELEKMILQFGLPTKHRLEKIGNSLTAVDQTKTQQSTFDAFDAIDVIDLVSGIVNL</sequence>
<dbReference type="EMBL" id="JACOFW010000003">
    <property type="protein sequence ID" value="MBC3806520.1"/>
    <property type="molecule type" value="Genomic_DNA"/>
</dbReference>
<organism evidence="2 3">
    <name type="scientific">Undibacterium seohonense</name>
    <dbReference type="NCBI Taxonomy" id="1344950"/>
    <lineage>
        <taxon>Bacteria</taxon>
        <taxon>Pseudomonadati</taxon>
        <taxon>Pseudomonadota</taxon>
        <taxon>Betaproteobacteria</taxon>
        <taxon>Burkholderiales</taxon>
        <taxon>Oxalobacteraceae</taxon>
        <taxon>Undibacterium</taxon>
    </lineage>
</organism>
<dbReference type="InterPro" id="IPR027392">
    <property type="entry name" value="TF_Znf"/>
</dbReference>
<dbReference type="Proteomes" id="UP000648257">
    <property type="component" value="Unassembled WGS sequence"/>
</dbReference>
<evidence type="ECO:0000313" key="2">
    <source>
        <dbReference type="EMBL" id="MBC3806520.1"/>
    </source>
</evidence>
<accession>A0ABR6X0Z4</accession>